<accession>A0A811NGR4</accession>
<dbReference type="EMBL" id="CAJGYO010000004">
    <property type="protein sequence ID" value="CAD6224251.1"/>
    <property type="molecule type" value="Genomic_DNA"/>
</dbReference>
<sequence>MWLCCCAGPRDGTPVQLVPPELVQLEFAGPDHFCMSASLTVSNKNPHMYLSQAQNHLGNGVAAGLSVTDKAINDVCDIAEELDPTKDSPEMIMWPISKVVVMLLNRTKKVCLLEHGSETKGVWSMFEKDIEMALGGSLSSDMSVQGQIHGTFF</sequence>
<feature type="domain" description="DUF7913" evidence="1">
    <location>
        <begin position="24"/>
        <end position="83"/>
    </location>
</feature>
<reference evidence="2" key="1">
    <citation type="submission" date="2020-10" db="EMBL/GenBank/DDBJ databases">
        <authorList>
            <person name="Han B."/>
            <person name="Lu T."/>
            <person name="Zhao Q."/>
            <person name="Huang X."/>
            <person name="Zhao Y."/>
        </authorList>
    </citation>
    <scope>NUCLEOTIDE SEQUENCE</scope>
</reference>
<evidence type="ECO:0000313" key="2">
    <source>
        <dbReference type="EMBL" id="CAD6224251.1"/>
    </source>
</evidence>
<evidence type="ECO:0000259" key="1">
    <source>
        <dbReference type="Pfam" id="PF25500"/>
    </source>
</evidence>
<dbReference type="Pfam" id="PF25500">
    <property type="entry name" value="DUF7913"/>
    <property type="match status" value="1"/>
</dbReference>
<dbReference type="InterPro" id="IPR057235">
    <property type="entry name" value="DUF7913"/>
</dbReference>
<protein>
    <recommendedName>
        <fullName evidence="1">DUF7913 domain-containing protein</fullName>
    </recommendedName>
</protein>
<gene>
    <name evidence="2" type="ORF">NCGR_LOCUS16557</name>
</gene>
<organism evidence="2 3">
    <name type="scientific">Miscanthus lutarioriparius</name>
    <dbReference type="NCBI Taxonomy" id="422564"/>
    <lineage>
        <taxon>Eukaryota</taxon>
        <taxon>Viridiplantae</taxon>
        <taxon>Streptophyta</taxon>
        <taxon>Embryophyta</taxon>
        <taxon>Tracheophyta</taxon>
        <taxon>Spermatophyta</taxon>
        <taxon>Magnoliopsida</taxon>
        <taxon>Liliopsida</taxon>
        <taxon>Poales</taxon>
        <taxon>Poaceae</taxon>
        <taxon>PACMAD clade</taxon>
        <taxon>Panicoideae</taxon>
        <taxon>Andropogonodae</taxon>
        <taxon>Andropogoneae</taxon>
        <taxon>Saccharinae</taxon>
        <taxon>Miscanthus</taxon>
    </lineage>
</organism>
<dbReference type="Proteomes" id="UP000604825">
    <property type="component" value="Unassembled WGS sequence"/>
</dbReference>
<dbReference type="OrthoDB" id="781822at2759"/>
<dbReference type="PANTHER" id="PTHR33913:SF1">
    <property type="entry name" value="DRBM DOMAIN-CONTAINING PROTEIN"/>
    <property type="match status" value="1"/>
</dbReference>
<proteinExistence type="predicted"/>
<keyword evidence="3" id="KW-1185">Reference proteome</keyword>
<evidence type="ECO:0000313" key="3">
    <source>
        <dbReference type="Proteomes" id="UP000604825"/>
    </source>
</evidence>
<name>A0A811NGR4_9POAL</name>
<dbReference type="PANTHER" id="PTHR33913">
    <property type="entry name" value="ALEURONE LAYER MORPHOGENESIS PROTEIN"/>
    <property type="match status" value="1"/>
</dbReference>
<dbReference type="AlphaFoldDB" id="A0A811NGR4"/>
<comment type="caution">
    <text evidence="2">The sequence shown here is derived from an EMBL/GenBank/DDBJ whole genome shotgun (WGS) entry which is preliminary data.</text>
</comment>